<gene>
    <name evidence="2" type="ORF">ENN04_08805</name>
</gene>
<organism evidence="2">
    <name type="scientific">Thermocrinis ruber</name>
    <dbReference type="NCBI Taxonomy" id="75906"/>
    <lineage>
        <taxon>Bacteria</taxon>
        <taxon>Pseudomonadati</taxon>
        <taxon>Aquificota</taxon>
        <taxon>Aquificia</taxon>
        <taxon>Aquificales</taxon>
        <taxon>Aquificaceae</taxon>
        <taxon>Thermocrinis</taxon>
    </lineage>
</organism>
<comment type="caution">
    <text evidence="2">The sequence shown here is derived from an EMBL/GenBank/DDBJ whole genome shotgun (WGS) entry which is preliminary data.</text>
</comment>
<sequence length="499" mass="57457">MKLVDKQTHIDVLFIAEGTYPFIKGGVSTWIHQIITGMRDLNFGVLFLGSRPEDYKGVGYELPDNLVYLEAVYLFSEEENVQRKKAKRESERVKLLRIFLDDKAFEEHWQEVVSFSYFNEVSYEDFLYSKNSWELIEELYEELEIDVPFVDYFWTMRNLFAPLFVVARLGMALEKKEIGLIHSPSTGYAGFLGSLMSREYKIPFILTEHGIYTKERKIDILNAKWIGVQYRYLSKKYDIDTLRKLWIKMFVNLGKISYYTAVEVLSLFEDARKQQISWGCPPEKTRVIPNGVDVYRLSKLLEKRPKEIPKVVSLIGRVVAIKDIKTFIKAISLLCQQLPEAEGWVVGPEDEEPEYAQECKELAKILGVENRVKFLGFQKIDNILPKTGVFTLTSISEGMPMTVLEAMASGVPCVTTDVGSCRQLIYGGLSQEDVEIGKAGGVVPVGDAIGLAKAYYELLTNEEVWKNCQKAGLERVQRFYRFDKFIENYRNVYKNYLGE</sequence>
<dbReference type="PANTHER" id="PTHR12526:SF608">
    <property type="entry name" value="PELF"/>
    <property type="match status" value="1"/>
</dbReference>
<dbReference type="InterPro" id="IPR047691">
    <property type="entry name" value="PelF-like"/>
</dbReference>
<protein>
    <submittedName>
        <fullName evidence="2">DUF3492 domain-containing protein</fullName>
    </submittedName>
</protein>
<dbReference type="NCBIfam" id="NF038011">
    <property type="entry name" value="PelF"/>
    <property type="match status" value="1"/>
</dbReference>
<dbReference type="EMBL" id="DSAC01000110">
    <property type="protein sequence ID" value="HHO74708.1"/>
    <property type="molecule type" value="Genomic_DNA"/>
</dbReference>
<dbReference type="Gene3D" id="3.40.50.2000">
    <property type="entry name" value="Glycogen Phosphorylase B"/>
    <property type="match status" value="2"/>
</dbReference>
<dbReference type="SUPFAM" id="SSF53756">
    <property type="entry name" value="UDP-Glycosyltransferase/glycogen phosphorylase"/>
    <property type="match status" value="1"/>
</dbReference>
<proteinExistence type="predicted"/>
<dbReference type="AlphaFoldDB" id="A0A7C5WZF8"/>
<evidence type="ECO:0000259" key="1">
    <source>
        <dbReference type="Pfam" id="PF11997"/>
    </source>
</evidence>
<evidence type="ECO:0000313" key="2">
    <source>
        <dbReference type="EMBL" id="HHO74708.1"/>
    </source>
</evidence>
<dbReference type="CDD" id="cd03813">
    <property type="entry name" value="GT4-like"/>
    <property type="match status" value="1"/>
</dbReference>
<dbReference type="Pfam" id="PF11997">
    <property type="entry name" value="DUF3492"/>
    <property type="match status" value="1"/>
</dbReference>
<dbReference type="InterPro" id="IPR022622">
    <property type="entry name" value="DUF3492"/>
</dbReference>
<feature type="domain" description="DUF3492" evidence="1">
    <location>
        <begin position="11"/>
        <end position="283"/>
    </location>
</feature>
<reference evidence="2" key="1">
    <citation type="journal article" date="2020" name="mSystems">
        <title>Genome- and Community-Level Interaction Insights into Carbon Utilization and Element Cycling Functions of Hydrothermarchaeota in Hydrothermal Sediment.</title>
        <authorList>
            <person name="Zhou Z."/>
            <person name="Liu Y."/>
            <person name="Xu W."/>
            <person name="Pan J."/>
            <person name="Luo Z.H."/>
            <person name="Li M."/>
        </authorList>
    </citation>
    <scope>NUCLEOTIDE SEQUENCE [LARGE SCALE GENOMIC DNA]</scope>
    <source>
        <strain evidence="2">SpSt-114</strain>
    </source>
</reference>
<accession>A0A7C5WZF8</accession>
<dbReference type="Pfam" id="PF13692">
    <property type="entry name" value="Glyco_trans_1_4"/>
    <property type="match status" value="1"/>
</dbReference>
<name>A0A7C5WZF8_9AQUI</name>
<dbReference type="PANTHER" id="PTHR12526">
    <property type="entry name" value="GLYCOSYLTRANSFERASE"/>
    <property type="match status" value="1"/>
</dbReference>